<evidence type="ECO:0000259" key="2">
    <source>
        <dbReference type="Pfam" id="PF01764"/>
    </source>
</evidence>
<evidence type="ECO:0000313" key="4">
    <source>
        <dbReference type="Proteomes" id="UP001527925"/>
    </source>
</evidence>
<name>A0ABR4N9Q8_9FUNG</name>
<keyword evidence="1" id="KW-0732">Signal</keyword>
<dbReference type="EMBL" id="JADGIZ020000018">
    <property type="protein sequence ID" value="KAL2916242.1"/>
    <property type="molecule type" value="Genomic_DNA"/>
</dbReference>
<dbReference type="InterPro" id="IPR051218">
    <property type="entry name" value="Sec_MonoDiacylglyc_Lipase"/>
</dbReference>
<dbReference type="InterPro" id="IPR029058">
    <property type="entry name" value="AB_hydrolase_fold"/>
</dbReference>
<dbReference type="Proteomes" id="UP001527925">
    <property type="component" value="Unassembled WGS sequence"/>
</dbReference>
<feature type="domain" description="Fungal lipase-type" evidence="2">
    <location>
        <begin position="93"/>
        <end position="251"/>
    </location>
</feature>
<feature type="signal peptide" evidence="1">
    <location>
        <begin position="1"/>
        <end position="21"/>
    </location>
</feature>
<dbReference type="Pfam" id="PF01764">
    <property type="entry name" value="Lipase_3"/>
    <property type="match status" value="1"/>
</dbReference>
<dbReference type="PANTHER" id="PTHR45856">
    <property type="entry name" value="ALPHA/BETA-HYDROLASES SUPERFAMILY PROTEIN"/>
    <property type="match status" value="1"/>
</dbReference>
<proteinExistence type="predicted"/>
<evidence type="ECO:0000313" key="3">
    <source>
        <dbReference type="EMBL" id="KAL2916242.1"/>
    </source>
</evidence>
<reference evidence="3 4" key="1">
    <citation type="submission" date="2023-09" db="EMBL/GenBank/DDBJ databases">
        <title>Pangenome analysis of Batrachochytrium dendrobatidis and related Chytrids.</title>
        <authorList>
            <person name="Yacoub M.N."/>
            <person name="Stajich J.E."/>
            <person name="James T.Y."/>
        </authorList>
    </citation>
    <scope>NUCLEOTIDE SEQUENCE [LARGE SCALE GENOMIC DNA]</scope>
    <source>
        <strain evidence="3 4">JEL0888</strain>
    </source>
</reference>
<accession>A0ABR4N9Q8</accession>
<evidence type="ECO:0000256" key="1">
    <source>
        <dbReference type="SAM" id="SignalP"/>
    </source>
</evidence>
<gene>
    <name evidence="3" type="ORF">HK105_204333</name>
</gene>
<dbReference type="CDD" id="cd00519">
    <property type="entry name" value="Lipase_3"/>
    <property type="match status" value="1"/>
</dbReference>
<dbReference type="PANTHER" id="PTHR45856:SF25">
    <property type="entry name" value="FUNGAL LIPASE-LIKE DOMAIN-CONTAINING PROTEIN"/>
    <property type="match status" value="1"/>
</dbReference>
<dbReference type="Gene3D" id="3.40.50.1820">
    <property type="entry name" value="alpha/beta hydrolase"/>
    <property type="match status" value="1"/>
</dbReference>
<keyword evidence="4" id="KW-1185">Reference proteome</keyword>
<dbReference type="InterPro" id="IPR002921">
    <property type="entry name" value="Fungal_lipase-type"/>
</dbReference>
<comment type="caution">
    <text evidence="3">The sequence shown here is derived from an EMBL/GenBank/DDBJ whole genome shotgun (WGS) entry which is preliminary data.</text>
</comment>
<organism evidence="3 4">
    <name type="scientific">Polyrhizophydium stewartii</name>
    <dbReference type="NCBI Taxonomy" id="2732419"/>
    <lineage>
        <taxon>Eukaryota</taxon>
        <taxon>Fungi</taxon>
        <taxon>Fungi incertae sedis</taxon>
        <taxon>Chytridiomycota</taxon>
        <taxon>Chytridiomycota incertae sedis</taxon>
        <taxon>Chytridiomycetes</taxon>
        <taxon>Rhizophydiales</taxon>
        <taxon>Rhizophydiales incertae sedis</taxon>
        <taxon>Polyrhizophydium</taxon>
    </lineage>
</organism>
<protein>
    <recommendedName>
        <fullName evidence="2">Fungal lipase-type domain-containing protein</fullName>
    </recommendedName>
</protein>
<feature type="chain" id="PRO_5047365657" description="Fungal lipase-type domain-containing protein" evidence="1">
    <location>
        <begin position="22"/>
        <end position="311"/>
    </location>
</feature>
<sequence length="311" mass="32524">MLTNLTLAISVAAVGFGSAAAAAQLPPSQVTTLSTFMQYASAAYCTAVTANGQWTCGPSCQGATAGTTVFKTFNGGDTGTGLVAVQPSSKSIVVIFRGSKTPADWFKNLNFGLDPASWLQASWAVPTNLGNRLTGARLAIPDRLKVHGGFQEIYLGVRNTVQTAITDALDKNPGFSVNFVGHSLGGALACLAAVDYLSLHGTSNAANTFVYTYGQPRTGNTAWADYFSGLPFGGIHRVTRVQDPVPHLPPSVLAFRHSKQELGILADGAVVGCSNTGDAGEVSDCSNLNFNPLRFDVEAHTKGYFFTSSCA</sequence>
<dbReference type="SUPFAM" id="SSF53474">
    <property type="entry name" value="alpha/beta-Hydrolases"/>
    <property type="match status" value="1"/>
</dbReference>